<name>A0ABV6P207_9ACTN</name>
<evidence type="ECO:0000259" key="4">
    <source>
        <dbReference type="PROSITE" id="PS51755"/>
    </source>
</evidence>
<dbReference type="InterPro" id="IPR001867">
    <property type="entry name" value="OmpR/PhoB-type_DNA-bd"/>
</dbReference>
<reference evidence="5 6" key="1">
    <citation type="submission" date="2024-09" db="EMBL/GenBank/DDBJ databases">
        <authorList>
            <person name="Sun Q."/>
            <person name="Mori K."/>
        </authorList>
    </citation>
    <scope>NUCLEOTIDE SEQUENCE [LARGE SCALE GENOMIC DNA]</scope>
    <source>
        <strain evidence="5 6">TBRC 2205</strain>
    </source>
</reference>
<feature type="region of interest" description="Disordered" evidence="3">
    <location>
        <begin position="14"/>
        <end position="34"/>
    </location>
</feature>
<dbReference type="Pfam" id="PF00486">
    <property type="entry name" value="Trans_reg_C"/>
    <property type="match status" value="1"/>
</dbReference>
<evidence type="ECO:0000313" key="5">
    <source>
        <dbReference type="EMBL" id="MFC0567062.1"/>
    </source>
</evidence>
<keyword evidence="6" id="KW-1185">Reference proteome</keyword>
<protein>
    <submittedName>
        <fullName evidence="5">Winged helix-turn-helix domain-containing protein</fullName>
    </submittedName>
</protein>
<evidence type="ECO:0000313" key="6">
    <source>
        <dbReference type="Proteomes" id="UP001589894"/>
    </source>
</evidence>
<dbReference type="SMART" id="SM00862">
    <property type="entry name" value="Trans_reg_C"/>
    <property type="match status" value="1"/>
</dbReference>
<evidence type="ECO:0000256" key="2">
    <source>
        <dbReference type="PROSITE-ProRule" id="PRU01091"/>
    </source>
</evidence>
<proteinExistence type="predicted"/>
<evidence type="ECO:0000256" key="1">
    <source>
        <dbReference type="ARBA" id="ARBA00023125"/>
    </source>
</evidence>
<gene>
    <name evidence="5" type="ORF">ACFFHU_23345</name>
</gene>
<dbReference type="EMBL" id="JBHLUE010000019">
    <property type="protein sequence ID" value="MFC0567062.1"/>
    <property type="molecule type" value="Genomic_DNA"/>
</dbReference>
<keyword evidence="1 2" id="KW-0238">DNA-binding</keyword>
<dbReference type="SUPFAM" id="SSF46894">
    <property type="entry name" value="C-terminal effector domain of the bipartite response regulators"/>
    <property type="match status" value="1"/>
</dbReference>
<dbReference type="Proteomes" id="UP001589894">
    <property type="component" value="Unassembled WGS sequence"/>
</dbReference>
<dbReference type="InterPro" id="IPR016032">
    <property type="entry name" value="Sig_transdc_resp-reg_C-effctor"/>
</dbReference>
<evidence type="ECO:0000256" key="3">
    <source>
        <dbReference type="SAM" id="MobiDB-lite"/>
    </source>
</evidence>
<dbReference type="InterPro" id="IPR036388">
    <property type="entry name" value="WH-like_DNA-bd_sf"/>
</dbReference>
<feature type="domain" description="OmpR/PhoB-type" evidence="4">
    <location>
        <begin position="156"/>
        <end position="253"/>
    </location>
</feature>
<accession>A0ABV6P207</accession>
<comment type="caution">
    <text evidence="5">The sequence shown here is derived from an EMBL/GenBank/DDBJ whole genome shotgun (WGS) entry which is preliminary data.</text>
</comment>
<dbReference type="PROSITE" id="PS51755">
    <property type="entry name" value="OMPR_PHOB"/>
    <property type="match status" value="1"/>
</dbReference>
<sequence>MSIAAIPPHPFFTRDLVPPHRRPGVDSVAPAGGSPRLRLTVDLAVPPGPLTPATARLLELVAELAGAGASVRTGTPDPPPAPAGPVDVGIPPAGPVDAGLPGAGPVGVGVPPAGPVDVGPPPTGPVDAGLPGAGPVAAAPVEPWPGSVVPGPRGESDGRAVAPSVGLWLRKPSREVWLAGRRLSLTRLEYDLLAFLAQRPRRVFTRAQLLTLVWGYEPARTRTVDVHVRRLRAKFDGIPVVTTVNRVGYRLAAELDVRIEAEDAYQG</sequence>
<feature type="DNA-binding region" description="OmpR/PhoB-type" evidence="2">
    <location>
        <begin position="156"/>
        <end position="253"/>
    </location>
</feature>
<dbReference type="RefSeq" id="WP_377342249.1">
    <property type="nucleotide sequence ID" value="NZ_JBHLUE010000019.1"/>
</dbReference>
<organism evidence="5 6">
    <name type="scientific">Plantactinospora siamensis</name>
    <dbReference type="NCBI Taxonomy" id="555372"/>
    <lineage>
        <taxon>Bacteria</taxon>
        <taxon>Bacillati</taxon>
        <taxon>Actinomycetota</taxon>
        <taxon>Actinomycetes</taxon>
        <taxon>Micromonosporales</taxon>
        <taxon>Micromonosporaceae</taxon>
        <taxon>Plantactinospora</taxon>
    </lineage>
</organism>
<dbReference type="CDD" id="cd00383">
    <property type="entry name" value="trans_reg_C"/>
    <property type="match status" value="1"/>
</dbReference>
<dbReference type="Gene3D" id="1.10.10.10">
    <property type="entry name" value="Winged helix-like DNA-binding domain superfamily/Winged helix DNA-binding domain"/>
    <property type="match status" value="1"/>
</dbReference>